<dbReference type="GO" id="GO:0016042">
    <property type="term" value="P:lipid catabolic process"/>
    <property type="evidence" value="ECO:0007669"/>
    <property type="project" value="UniProtKB-KW"/>
</dbReference>
<dbReference type="PANTHER" id="PTHR14209:SF10">
    <property type="entry name" value="SGNH HYDROLASE-TYPE ESTERASE DOMAIN-CONTAINING PROTEIN"/>
    <property type="match status" value="1"/>
</dbReference>
<dbReference type="InterPro" id="IPR045136">
    <property type="entry name" value="Iah1-like"/>
</dbReference>
<proteinExistence type="inferred from homology"/>
<evidence type="ECO:0000256" key="3">
    <source>
        <dbReference type="ARBA" id="ARBA00022963"/>
    </source>
</evidence>
<reference evidence="4" key="1">
    <citation type="submission" date="2023-07" db="EMBL/GenBank/DDBJ databases">
        <title>draft genome sequence of fig (Ficus carica).</title>
        <authorList>
            <person name="Takahashi T."/>
            <person name="Nishimura K."/>
        </authorList>
    </citation>
    <scope>NUCLEOTIDE SEQUENCE</scope>
</reference>
<dbReference type="Proteomes" id="UP001187192">
    <property type="component" value="Unassembled WGS sequence"/>
</dbReference>
<dbReference type="GO" id="GO:0016788">
    <property type="term" value="F:hydrolase activity, acting on ester bonds"/>
    <property type="evidence" value="ECO:0007669"/>
    <property type="project" value="InterPro"/>
</dbReference>
<dbReference type="InterPro" id="IPR001087">
    <property type="entry name" value="GDSL"/>
</dbReference>
<keyword evidence="2" id="KW-0378">Hydrolase</keyword>
<evidence type="ECO:0008006" key="6">
    <source>
        <dbReference type="Google" id="ProtNLM"/>
    </source>
</evidence>
<dbReference type="EMBL" id="BTGU01000011">
    <property type="protein sequence ID" value="GMN40300.1"/>
    <property type="molecule type" value="Genomic_DNA"/>
</dbReference>
<dbReference type="PANTHER" id="PTHR14209">
    <property type="entry name" value="ISOAMYL ACETATE-HYDROLYZING ESTERASE 1"/>
    <property type="match status" value="1"/>
</dbReference>
<evidence type="ECO:0000256" key="1">
    <source>
        <dbReference type="ARBA" id="ARBA00008668"/>
    </source>
</evidence>
<gene>
    <name evidence="4" type="ORF">TIFTF001_009522</name>
</gene>
<dbReference type="Gramene" id="FCD_00015195-RA">
    <property type="protein sequence ID" value="FCD_00015195-RA:cds"/>
    <property type="gene ID" value="FCD_00015195"/>
</dbReference>
<dbReference type="Pfam" id="PF00657">
    <property type="entry name" value="Lipase_GDSL"/>
    <property type="match status" value="1"/>
</dbReference>
<evidence type="ECO:0000313" key="4">
    <source>
        <dbReference type="EMBL" id="GMN40300.1"/>
    </source>
</evidence>
<name>A0AA88D1D9_FICCA</name>
<dbReference type="FunFam" id="3.40.50.1110:FF:000002">
    <property type="entry name" value="isoamyl acetate-hydrolyzing esterase 1 homolog"/>
    <property type="match status" value="1"/>
</dbReference>
<accession>A0AA88D1D9</accession>
<comment type="similarity">
    <text evidence="1">Belongs to the 'GDSL' lipolytic enzyme family.</text>
</comment>
<keyword evidence="5" id="KW-1185">Reference proteome</keyword>
<evidence type="ECO:0000256" key="2">
    <source>
        <dbReference type="ARBA" id="ARBA00022801"/>
    </source>
</evidence>
<dbReference type="SUPFAM" id="SSF52266">
    <property type="entry name" value="SGNH hydrolase"/>
    <property type="match status" value="1"/>
</dbReference>
<evidence type="ECO:0000313" key="5">
    <source>
        <dbReference type="Proteomes" id="UP001187192"/>
    </source>
</evidence>
<dbReference type="InterPro" id="IPR036514">
    <property type="entry name" value="SGNH_hydro_sf"/>
</dbReference>
<organism evidence="4 5">
    <name type="scientific">Ficus carica</name>
    <name type="common">Common fig</name>
    <dbReference type="NCBI Taxonomy" id="3494"/>
    <lineage>
        <taxon>Eukaryota</taxon>
        <taxon>Viridiplantae</taxon>
        <taxon>Streptophyta</taxon>
        <taxon>Embryophyta</taxon>
        <taxon>Tracheophyta</taxon>
        <taxon>Spermatophyta</taxon>
        <taxon>Magnoliopsida</taxon>
        <taxon>eudicotyledons</taxon>
        <taxon>Gunneridae</taxon>
        <taxon>Pentapetalae</taxon>
        <taxon>rosids</taxon>
        <taxon>fabids</taxon>
        <taxon>Rosales</taxon>
        <taxon>Moraceae</taxon>
        <taxon>Ficeae</taxon>
        <taxon>Ficus</taxon>
    </lineage>
</organism>
<comment type="caution">
    <text evidence="4">The sequence shown here is derived from an EMBL/GenBank/DDBJ whole genome shotgun (WGS) entry which is preliminary data.</text>
</comment>
<protein>
    <recommendedName>
        <fullName evidence="6">SGNH hydrolase-type esterase domain-containing protein</fullName>
    </recommendedName>
</protein>
<dbReference type="AlphaFoldDB" id="A0AA88D1D9"/>
<sequence>MVGPSRPQFVLFGSSIVEFSFMNQGWGAILADLYSRKADILVRGYAAWNSRRALHVLHQVFPKDAATQPSLVIVYFGGNDSISPHPSGLGPHVPLHEYVENMRKIAIHLKGLSEKIRLIILCTPPINEEQIRENPRWNKLREFNRTDDLCRQYSEACLELCKEMDIKAIDLWSTIQKRKDWRNTCFLDGIHFSSEGSKVVAKEILKVLKEADWEPSLHYSSLPAEFGEDSPYDPVSAGGKTTLNVSDSSTNDRIIHWRLQDEE</sequence>
<keyword evidence="3" id="KW-0443">Lipid metabolism</keyword>
<dbReference type="CDD" id="cd01838">
    <property type="entry name" value="Isoamyl_acetate_hydrolase_like"/>
    <property type="match status" value="1"/>
</dbReference>
<keyword evidence="3" id="KW-0442">Lipid degradation</keyword>
<dbReference type="Gene3D" id="3.40.50.1110">
    <property type="entry name" value="SGNH hydrolase"/>
    <property type="match status" value="1"/>
</dbReference>